<gene>
    <name evidence="1" type="ORF">CCMP2556_LOCUS13133</name>
</gene>
<name>A0ABP0JUV2_9DINO</name>
<keyword evidence="2" id="KW-1185">Reference proteome</keyword>
<sequence length="147" mass="16103">MRWLLGRGVEGGVLSQRVAKGLLQSRRVEGVFSCRVEICWFLSRTVNISPEELRKISFSAAEVHDSGLTLQELRTAGYSDSGYEGVSFFLARDQGGLLSTPTTSISGSPGVCQLAQQREQNPGTYTISDGTPCDAWKLIQTTWPNCE</sequence>
<evidence type="ECO:0000313" key="2">
    <source>
        <dbReference type="Proteomes" id="UP001642484"/>
    </source>
</evidence>
<evidence type="ECO:0000313" key="1">
    <source>
        <dbReference type="EMBL" id="CAK9018094.1"/>
    </source>
</evidence>
<accession>A0ABP0JUV2</accession>
<protein>
    <submittedName>
        <fullName evidence="1">Uncharacterized protein</fullName>
    </submittedName>
</protein>
<comment type="caution">
    <text evidence="1">The sequence shown here is derived from an EMBL/GenBank/DDBJ whole genome shotgun (WGS) entry which is preliminary data.</text>
</comment>
<reference evidence="1 2" key="1">
    <citation type="submission" date="2024-02" db="EMBL/GenBank/DDBJ databases">
        <authorList>
            <person name="Chen Y."/>
            <person name="Shah S."/>
            <person name="Dougan E. K."/>
            <person name="Thang M."/>
            <person name="Chan C."/>
        </authorList>
    </citation>
    <scope>NUCLEOTIDE SEQUENCE [LARGE SCALE GENOMIC DNA]</scope>
</reference>
<dbReference type="EMBL" id="CAXAMN010006557">
    <property type="protein sequence ID" value="CAK9018094.1"/>
    <property type="molecule type" value="Genomic_DNA"/>
</dbReference>
<organism evidence="1 2">
    <name type="scientific">Durusdinium trenchii</name>
    <dbReference type="NCBI Taxonomy" id="1381693"/>
    <lineage>
        <taxon>Eukaryota</taxon>
        <taxon>Sar</taxon>
        <taxon>Alveolata</taxon>
        <taxon>Dinophyceae</taxon>
        <taxon>Suessiales</taxon>
        <taxon>Symbiodiniaceae</taxon>
        <taxon>Durusdinium</taxon>
    </lineage>
</organism>
<proteinExistence type="predicted"/>
<dbReference type="Proteomes" id="UP001642484">
    <property type="component" value="Unassembled WGS sequence"/>
</dbReference>